<dbReference type="InterPro" id="IPR013083">
    <property type="entry name" value="Znf_RING/FYVE/PHD"/>
</dbReference>
<evidence type="ECO:0000259" key="12">
    <source>
        <dbReference type="PROSITE" id="PS50011"/>
    </source>
</evidence>
<keyword evidence="7" id="KW-0862">Zinc</keyword>
<dbReference type="Gene3D" id="3.30.200.20">
    <property type="entry name" value="Phosphorylase Kinase, domain 1"/>
    <property type="match status" value="1"/>
</dbReference>
<keyword evidence="3" id="KW-0479">Metal-binding</keyword>
<feature type="region of interest" description="Disordered" evidence="11">
    <location>
        <begin position="739"/>
        <end position="775"/>
    </location>
</feature>
<feature type="domain" description="PHD-type" evidence="13">
    <location>
        <begin position="684"/>
        <end position="740"/>
    </location>
</feature>
<feature type="binding site" evidence="10">
    <location>
        <position position="216"/>
    </location>
    <ligand>
        <name>ATP</name>
        <dbReference type="ChEBI" id="CHEBI:30616"/>
    </ligand>
</feature>
<dbReference type="Gene3D" id="1.10.510.10">
    <property type="entry name" value="Transferase(Phosphotransferase) domain 1"/>
    <property type="match status" value="1"/>
</dbReference>
<dbReference type="STRING" id="29170.A0A368GFP2"/>
<dbReference type="InterPro" id="IPR017441">
    <property type="entry name" value="Protein_kinase_ATP_BS"/>
</dbReference>
<dbReference type="PROSITE" id="PS00108">
    <property type="entry name" value="PROTEIN_KINASE_ST"/>
    <property type="match status" value="1"/>
</dbReference>
<evidence type="ECO:0000256" key="8">
    <source>
        <dbReference type="ARBA" id="ARBA00022840"/>
    </source>
</evidence>
<dbReference type="InterPro" id="IPR011009">
    <property type="entry name" value="Kinase-like_dom_sf"/>
</dbReference>
<dbReference type="GO" id="GO:0005524">
    <property type="term" value="F:ATP binding"/>
    <property type="evidence" value="ECO:0007669"/>
    <property type="project" value="UniProtKB-UniRule"/>
</dbReference>
<dbReference type="GO" id="GO:0033316">
    <property type="term" value="P:meiotic spindle assembly checkpoint signaling"/>
    <property type="evidence" value="ECO:0007669"/>
    <property type="project" value="TreeGrafter"/>
</dbReference>
<dbReference type="InterPro" id="IPR027084">
    <property type="entry name" value="Mps1_cat"/>
</dbReference>
<dbReference type="EMBL" id="JOJR01000165">
    <property type="protein sequence ID" value="RCN43213.1"/>
    <property type="molecule type" value="Genomic_DNA"/>
</dbReference>
<sequence>MSAHDGEQASLAQRIMALQARNRRRLHMYESSRTSQSEGNKENSLLSSSITTRQNKTAPAGEMFDMSKLNDSLGVVHHNMSSTSAVEKNGGNISRPLREHHNATPRHTSQLSVIPEKIAHGTRRSRALEHEHRSPTNCLLKSRSKSAGTKLPLSHCGEVPQCANRMRPSSSTSSLQNKYMVINNHSYIWLNLLGKGGSSRVFEVFDETRSEVCALKVVDLGEDPIVRRCYLNEIELLRSLQGSPYVIRMIEYELRESENTLYVVMEKGDIDLATFLKTRRTEIDSAFIKYHWNEMLRCVKVIHDRKIVHSDLKPANFLLVKGSLKLIDFGIAAGIPNDMTAAVKESQMGTLSYMAPEVLQGTSGDGKYKIPLKADVWSLGCILYNIVYGHLPFPMKSQAAKMVAIVSDDYVIDFPDCHEPLLVDVMKRCLIRDVRSRADINELLEHPYLTGRISGSPSRAASPNSSSCGPQLDFLAIARELQNNTPNTMARRLEELTKIKLQSTVPPLIFFLAMILYDFSIRMSEAGSSLRTMTGAVLGGGIKKKSSSCPFGEGFYSKITKLLLSKEPSAVKELRDCVKMVSAAKLTPTDEFWDSGDELAPVDAPSCSPASTSASDVRAISSKKGVDRPRLIHLDMVPSAEKRTAAKARVDAPPVPEKKRKGPIVLPSARRSDDSDSDDAKAAEKPCKKCGEKLTTPANTMLTCEGCHTSYHQKCHKPEVTAQQCTDPRFIFLCTDCSGKGVTSTKSRSSSPKLLSKPETSTQARGTGLAPRSGSDISATFEAYKKKKERQVMKAKAALSK</sequence>
<gene>
    <name evidence="14" type="ORF">ANCCAN_10788</name>
</gene>
<protein>
    <submittedName>
        <fullName evidence="14">Kinase domain protein</fullName>
    </submittedName>
</protein>
<evidence type="ECO:0000259" key="13">
    <source>
        <dbReference type="PROSITE" id="PS50016"/>
    </source>
</evidence>
<feature type="region of interest" description="Disordered" evidence="11">
    <location>
        <begin position="28"/>
        <end position="56"/>
    </location>
</feature>
<dbReference type="GO" id="GO:0004674">
    <property type="term" value="F:protein serine/threonine kinase activity"/>
    <property type="evidence" value="ECO:0007669"/>
    <property type="project" value="UniProtKB-KW"/>
</dbReference>
<dbReference type="AlphaFoldDB" id="A0A368GFP2"/>
<keyword evidence="2" id="KW-0808">Transferase</keyword>
<dbReference type="Proteomes" id="UP000252519">
    <property type="component" value="Unassembled WGS sequence"/>
</dbReference>
<dbReference type="InterPro" id="IPR019786">
    <property type="entry name" value="Zinc_finger_PHD-type_CS"/>
</dbReference>
<keyword evidence="1" id="KW-0723">Serine/threonine-protein kinase</keyword>
<feature type="compositionally biased region" description="Polar residues" evidence="11">
    <location>
        <begin position="31"/>
        <end position="56"/>
    </location>
</feature>
<name>A0A368GFP2_ANCCA</name>
<dbReference type="InterPro" id="IPR001965">
    <property type="entry name" value="Znf_PHD"/>
</dbReference>
<feature type="region of interest" description="Disordered" evidence="11">
    <location>
        <begin position="642"/>
        <end position="686"/>
    </location>
</feature>
<evidence type="ECO:0000256" key="6">
    <source>
        <dbReference type="ARBA" id="ARBA00022777"/>
    </source>
</evidence>
<dbReference type="FunFam" id="3.30.200.20:FF:000131">
    <property type="entry name" value="Dual specificity protein kinase TTK"/>
    <property type="match status" value="1"/>
</dbReference>
<dbReference type="GO" id="GO:0008270">
    <property type="term" value="F:zinc ion binding"/>
    <property type="evidence" value="ECO:0007669"/>
    <property type="project" value="UniProtKB-KW"/>
</dbReference>
<keyword evidence="4 10" id="KW-0547">Nucleotide-binding</keyword>
<dbReference type="GO" id="GO:0007094">
    <property type="term" value="P:mitotic spindle assembly checkpoint signaling"/>
    <property type="evidence" value="ECO:0007669"/>
    <property type="project" value="TreeGrafter"/>
</dbReference>
<evidence type="ECO:0000256" key="2">
    <source>
        <dbReference type="ARBA" id="ARBA00022679"/>
    </source>
</evidence>
<dbReference type="PANTHER" id="PTHR22974">
    <property type="entry name" value="MIXED LINEAGE PROTEIN KINASE"/>
    <property type="match status" value="1"/>
</dbReference>
<comment type="caution">
    <text evidence="14">The sequence shown here is derived from an EMBL/GenBank/DDBJ whole genome shotgun (WGS) entry which is preliminary data.</text>
</comment>
<reference evidence="14 15" key="1">
    <citation type="submission" date="2014-10" db="EMBL/GenBank/DDBJ databases">
        <title>Draft genome of the hookworm Ancylostoma caninum.</title>
        <authorList>
            <person name="Mitreva M."/>
        </authorList>
    </citation>
    <scope>NUCLEOTIDE SEQUENCE [LARGE SCALE GENOMIC DNA]</scope>
    <source>
        <strain evidence="14 15">Baltimore</strain>
    </source>
</reference>
<feature type="compositionally biased region" description="Low complexity" evidence="11">
    <location>
        <begin position="739"/>
        <end position="758"/>
    </location>
</feature>
<dbReference type="GO" id="GO:0098813">
    <property type="term" value="P:nuclear chromosome segregation"/>
    <property type="evidence" value="ECO:0007669"/>
    <property type="project" value="UniProtKB-ARBA"/>
</dbReference>
<evidence type="ECO:0000256" key="11">
    <source>
        <dbReference type="SAM" id="MobiDB-lite"/>
    </source>
</evidence>
<dbReference type="Gene3D" id="3.30.40.10">
    <property type="entry name" value="Zinc/RING finger domain, C3HC4 (zinc finger)"/>
    <property type="match status" value="1"/>
</dbReference>
<dbReference type="SUPFAM" id="SSF56112">
    <property type="entry name" value="Protein kinase-like (PK-like)"/>
    <property type="match status" value="1"/>
</dbReference>
<feature type="domain" description="Protein kinase" evidence="12">
    <location>
        <begin position="187"/>
        <end position="449"/>
    </location>
</feature>
<evidence type="ECO:0000313" key="15">
    <source>
        <dbReference type="Proteomes" id="UP000252519"/>
    </source>
</evidence>
<accession>A0A368GFP2</accession>
<evidence type="ECO:0000256" key="5">
    <source>
        <dbReference type="ARBA" id="ARBA00022771"/>
    </source>
</evidence>
<dbReference type="Pfam" id="PF00069">
    <property type="entry name" value="Pkinase"/>
    <property type="match status" value="1"/>
</dbReference>
<dbReference type="InterPro" id="IPR008271">
    <property type="entry name" value="Ser/Thr_kinase_AS"/>
</dbReference>
<keyword evidence="15" id="KW-1185">Reference proteome</keyword>
<keyword evidence="5 9" id="KW-0863">Zinc-finger</keyword>
<keyword evidence="8 10" id="KW-0067">ATP-binding</keyword>
<evidence type="ECO:0000313" key="14">
    <source>
        <dbReference type="EMBL" id="RCN43213.1"/>
    </source>
</evidence>
<dbReference type="InterPro" id="IPR000719">
    <property type="entry name" value="Prot_kinase_dom"/>
</dbReference>
<evidence type="ECO:0000256" key="3">
    <source>
        <dbReference type="ARBA" id="ARBA00022723"/>
    </source>
</evidence>
<dbReference type="SMART" id="SM00249">
    <property type="entry name" value="PHD"/>
    <property type="match status" value="1"/>
</dbReference>
<evidence type="ECO:0000256" key="9">
    <source>
        <dbReference type="PROSITE-ProRule" id="PRU00146"/>
    </source>
</evidence>
<dbReference type="GO" id="GO:0000776">
    <property type="term" value="C:kinetochore"/>
    <property type="evidence" value="ECO:0007669"/>
    <property type="project" value="TreeGrafter"/>
</dbReference>
<dbReference type="SMART" id="SM00220">
    <property type="entry name" value="S_TKc"/>
    <property type="match status" value="1"/>
</dbReference>
<dbReference type="SUPFAM" id="SSF57903">
    <property type="entry name" value="FYVE/PHD zinc finger"/>
    <property type="match status" value="1"/>
</dbReference>
<dbReference type="GO" id="GO:0034501">
    <property type="term" value="P:protein localization to kinetochore"/>
    <property type="evidence" value="ECO:0007669"/>
    <property type="project" value="TreeGrafter"/>
</dbReference>
<dbReference type="CDD" id="cd14131">
    <property type="entry name" value="PKc_Mps1"/>
    <property type="match status" value="1"/>
</dbReference>
<dbReference type="InterPro" id="IPR019787">
    <property type="entry name" value="Znf_PHD-finger"/>
</dbReference>
<dbReference type="PROSITE" id="PS50011">
    <property type="entry name" value="PROTEIN_KINASE_DOM"/>
    <property type="match status" value="1"/>
</dbReference>
<dbReference type="InterPro" id="IPR011011">
    <property type="entry name" value="Znf_FYVE_PHD"/>
</dbReference>
<dbReference type="PROSITE" id="PS00107">
    <property type="entry name" value="PROTEIN_KINASE_ATP"/>
    <property type="match status" value="1"/>
</dbReference>
<dbReference type="Pfam" id="PF00628">
    <property type="entry name" value="PHD"/>
    <property type="match status" value="1"/>
</dbReference>
<evidence type="ECO:0000256" key="10">
    <source>
        <dbReference type="PROSITE-ProRule" id="PRU10141"/>
    </source>
</evidence>
<evidence type="ECO:0000256" key="1">
    <source>
        <dbReference type="ARBA" id="ARBA00022527"/>
    </source>
</evidence>
<organism evidence="14 15">
    <name type="scientific">Ancylostoma caninum</name>
    <name type="common">Dog hookworm</name>
    <dbReference type="NCBI Taxonomy" id="29170"/>
    <lineage>
        <taxon>Eukaryota</taxon>
        <taxon>Metazoa</taxon>
        <taxon>Ecdysozoa</taxon>
        <taxon>Nematoda</taxon>
        <taxon>Chromadorea</taxon>
        <taxon>Rhabditida</taxon>
        <taxon>Rhabditina</taxon>
        <taxon>Rhabditomorpha</taxon>
        <taxon>Strongyloidea</taxon>
        <taxon>Ancylostomatidae</taxon>
        <taxon>Ancylostomatinae</taxon>
        <taxon>Ancylostoma</taxon>
    </lineage>
</organism>
<evidence type="ECO:0000256" key="4">
    <source>
        <dbReference type="ARBA" id="ARBA00022741"/>
    </source>
</evidence>
<dbReference type="GO" id="GO:0004712">
    <property type="term" value="F:protein serine/threonine/tyrosine kinase activity"/>
    <property type="evidence" value="ECO:0007669"/>
    <property type="project" value="TreeGrafter"/>
</dbReference>
<proteinExistence type="predicted"/>
<keyword evidence="6 14" id="KW-0418">Kinase</keyword>
<dbReference type="GO" id="GO:0005634">
    <property type="term" value="C:nucleus"/>
    <property type="evidence" value="ECO:0007669"/>
    <property type="project" value="TreeGrafter"/>
</dbReference>
<evidence type="ECO:0000256" key="7">
    <source>
        <dbReference type="ARBA" id="ARBA00022833"/>
    </source>
</evidence>
<dbReference type="OrthoDB" id="20524at2759"/>
<dbReference type="PANTHER" id="PTHR22974:SF21">
    <property type="entry name" value="DUAL SPECIFICITY PROTEIN KINASE TTK"/>
    <property type="match status" value="1"/>
</dbReference>
<dbReference type="PROSITE" id="PS01359">
    <property type="entry name" value="ZF_PHD_1"/>
    <property type="match status" value="1"/>
</dbReference>
<dbReference type="PROSITE" id="PS50016">
    <property type="entry name" value="ZF_PHD_2"/>
    <property type="match status" value="1"/>
</dbReference>
<feature type="compositionally biased region" description="Basic and acidic residues" evidence="11">
    <location>
        <begin position="670"/>
        <end position="686"/>
    </location>
</feature>